<dbReference type="InterPro" id="IPR016084">
    <property type="entry name" value="Haem_Oase-like_multi-hlx"/>
</dbReference>
<dbReference type="EMBL" id="JAYWMA010000024">
    <property type="protein sequence ID" value="MEX3529805.1"/>
    <property type="molecule type" value="Genomic_DNA"/>
</dbReference>
<evidence type="ECO:0000256" key="1">
    <source>
        <dbReference type="SAM" id="MobiDB-lite"/>
    </source>
</evidence>
<name>A0ABV3UX81_9CORY</name>
<evidence type="ECO:0000313" key="3">
    <source>
        <dbReference type="Proteomes" id="UP001558353"/>
    </source>
</evidence>
<reference evidence="2 3" key="1">
    <citation type="journal article" date="2024" name="Fungal Genet. Biol.">
        <title>The porcine skin microbiome exhibits broad fungal antagonism.</title>
        <authorList>
            <person name="De La Cruz K.F."/>
            <person name="Townsend E.C."/>
            <person name="Alex Cheong J.Z."/>
            <person name="Salamzade R."/>
            <person name="Liu A."/>
            <person name="Sandstrom S."/>
            <person name="Davila E."/>
            <person name="Huang L."/>
            <person name="Xu K.H."/>
            <person name="Wu S.Y."/>
            <person name="Meudt J.J."/>
            <person name="Shanmuganayagam D."/>
            <person name="Gibson A.L.F."/>
            <person name="Kalan L.R."/>
        </authorList>
    </citation>
    <scope>NUCLEOTIDE SEQUENCE [LARGE SCALE GENOMIC DNA]</scope>
    <source>
        <strain evidence="2 3">LK2569</strain>
    </source>
</reference>
<gene>
    <name evidence="2" type="ORF">VVR64_12165</name>
</gene>
<accession>A0ABV3UX81</accession>
<evidence type="ECO:0000313" key="2">
    <source>
        <dbReference type="EMBL" id="MEX3529805.1"/>
    </source>
</evidence>
<dbReference type="SMART" id="SM01236">
    <property type="entry name" value="Haem_oxygenase_2"/>
    <property type="match status" value="1"/>
</dbReference>
<organism evidence="2 3">
    <name type="scientific">Corynebacterium xerosis</name>
    <dbReference type="NCBI Taxonomy" id="1725"/>
    <lineage>
        <taxon>Bacteria</taxon>
        <taxon>Bacillati</taxon>
        <taxon>Actinomycetota</taxon>
        <taxon>Actinomycetes</taxon>
        <taxon>Mycobacteriales</taxon>
        <taxon>Corynebacteriaceae</taxon>
        <taxon>Corynebacterium</taxon>
    </lineage>
</organism>
<proteinExistence type="predicted"/>
<dbReference type="Gene3D" id="1.20.910.10">
    <property type="entry name" value="Heme oxygenase-like"/>
    <property type="match status" value="1"/>
</dbReference>
<feature type="compositionally biased region" description="Polar residues" evidence="1">
    <location>
        <begin position="417"/>
        <end position="428"/>
    </location>
</feature>
<dbReference type="Proteomes" id="UP001558353">
    <property type="component" value="Unassembled WGS sequence"/>
</dbReference>
<protein>
    <submittedName>
        <fullName evidence="2">Iron-containing redox enzyme family protein</fullName>
    </submittedName>
</protein>
<feature type="compositionally biased region" description="Acidic residues" evidence="1">
    <location>
        <begin position="431"/>
        <end position="442"/>
    </location>
</feature>
<feature type="compositionally biased region" description="Pro residues" evidence="1">
    <location>
        <begin position="24"/>
        <end position="34"/>
    </location>
</feature>
<sequence>MTTAEHARLAPTADRATPHDEPVRPAPPTPPTPRGPASAALLGLLTGRAERTPATMASIAEHVDAALTECDAATTVDAGSTAAGVAPDALLHHDDLQLTLFLLYLLHYGPAPYVVDDFEWDPQLLAIRARIENAYEHVLRDIVDVPEIDAVPDADVTSDADTVATSDDRIAGSAERTPGRAVTETLFTMTDAVAKPKLAMWAGRKATEEQLRELLVLRSIYTLREADPHSWAIPRLRGRAKAALVEIQSDEYGNGRSGRMHAEIFAGTLRGMGLSDAPDAYVDRVPAITLASLNMMSFFGLHRRLRGAIAGHLAAFEMTSSIPNKHYARAFRRHGHDTDVTWYFDEHVEADAVHEQIAGHDLAGGLADEEPELAGDIVFGAAASLHMDDLIGAHMDAAWSAGRSALRDDGAAGQPGTAATMSAAQNSEDAGAADDAEAPDAR</sequence>
<comment type="caution">
    <text evidence="2">The sequence shown here is derived from an EMBL/GenBank/DDBJ whole genome shotgun (WGS) entry which is preliminary data.</text>
</comment>
<keyword evidence="3" id="KW-1185">Reference proteome</keyword>
<feature type="region of interest" description="Disordered" evidence="1">
    <location>
        <begin position="407"/>
        <end position="442"/>
    </location>
</feature>
<feature type="region of interest" description="Disordered" evidence="1">
    <location>
        <begin position="1"/>
        <end position="38"/>
    </location>
</feature>
<dbReference type="Pfam" id="PF14518">
    <property type="entry name" value="Haem_oxygenas_2"/>
    <property type="match status" value="1"/>
</dbReference>
<dbReference type="RefSeq" id="WP_368523047.1">
    <property type="nucleotide sequence ID" value="NZ_JAYWMA010000024.1"/>
</dbReference>